<evidence type="ECO:0000313" key="2">
    <source>
        <dbReference type="Proteomes" id="UP001451571"/>
    </source>
</evidence>
<sequence length="120" mass="14360">MKKIYTKWNILDYIFFIMDQLVNLAIEYKTEPDVECMIEAETKYLKAENNSLKELQYPKKVIKDERNYCCPNSKCKKEISSVLIEKYKIKFCPECGQRIYYLTTSRRVDNEAEECQRLSS</sequence>
<dbReference type="RefSeq" id="WP_342755898.1">
    <property type="nucleotide sequence ID" value="NZ_CP146256.1"/>
</dbReference>
<keyword evidence="2" id="KW-1185">Reference proteome</keyword>
<name>A0ABZ3ER52_9FIRM</name>
<dbReference type="EMBL" id="CP146256">
    <property type="protein sequence ID" value="XAH72280.1"/>
    <property type="molecule type" value="Genomic_DNA"/>
</dbReference>
<evidence type="ECO:0000313" key="1">
    <source>
        <dbReference type="EMBL" id="XAH72280.1"/>
    </source>
</evidence>
<organism evidence="1 2">
    <name type="scientific">Kineothrix sedimenti</name>
    <dbReference type="NCBI Taxonomy" id="3123317"/>
    <lineage>
        <taxon>Bacteria</taxon>
        <taxon>Bacillati</taxon>
        <taxon>Bacillota</taxon>
        <taxon>Clostridia</taxon>
        <taxon>Lachnospirales</taxon>
        <taxon>Lachnospiraceae</taxon>
        <taxon>Kineothrix</taxon>
    </lineage>
</organism>
<protein>
    <submittedName>
        <fullName evidence="1">Uncharacterized protein</fullName>
    </submittedName>
</protein>
<gene>
    <name evidence="1" type="ORF">V6984_12135</name>
</gene>
<reference evidence="1 2" key="1">
    <citation type="submission" date="2024-02" db="EMBL/GenBank/DDBJ databases">
        <title>Bacterial strain from lacustrine sediment.</title>
        <authorList>
            <person name="Petit C."/>
            <person name="Fadhlaoui K."/>
        </authorList>
    </citation>
    <scope>NUCLEOTIDE SEQUENCE [LARGE SCALE GENOMIC DNA]</scope>
    <source>
        <strain evidence="1 2">IPX-CK</strain>
    </source>
</reference>
<accession>A0ABZ3ER52</accession>
<dbReference type="Proteomes" id="UP001451571">
    <property type="component" value="Chromosome"/>
</dbReference>
<proteinExistence type="predicted"/>